<organism evidence="2">
    <name type="scientific">uncultured Blastococcus sp</name>
    <dbReference type="NCBI Taxonomy" id="217144"/>
    <lineage>
        <taxon>Bacteria</taxon>
        <taxon>Bacillati</taxon>
        <taxon>Actinomycetota</taxon>
        <taxon>Actinomycetes</taxon>
        <taxon>Geodermatophilales</taxon>
        <taxon>Geodermatophilaceae</taxon>
        <taxon>Blastococcus</taxon>
        <taxon>environmental samples</taxon>
    </lineage>
</organism>
<protein>
    <submittedName>
        <fullName evidence="2">Uncharacterized protein</fullName>
    </submittedName>
</protein>
<feature type="compositionally biased region" description="Basic residues" evidence="1">
    <location>
        <begin position="9"/>
        <end position="18"/>
    </location>
</feature>
<feature type="compositionally biased region" description="Basic residues" evidence="1">
    <location>
        <begin position="170"/>
        <end position="184"/>
    </location>
</feature>
<accession>A0A6J4H2Y2</accession>
<name>A0A6J4H2Y2_9ACTN</name>
<dbReference type="EMBL" id="CADCTN010000011">
    <property type="protein sequence ID" value="CAA9213488.1"/>
    <property type="molecule type" value="Genomic_DNA"/>
</dbReference>
<feature type="non-terminal residue" evidence="2">
    <location>
        <position position="1"/>
    </location>
</feature>
<proteinExistence type="predicted"/>
<feature type="compositionally biased region" description="Low complexity" evidence="1">
    <location>
        <begin position="19"/>
        <end position="29"/>
    </location>
</feature>
<feature type="compositionally biased region" description="Low complexity" evidence="1">
    <location>
        <begin position="153"/>
        <end position="163"/>
    </location>
</feature>
<evidence type="ECO:0000313" key="2">
    <source>
        <dbReference type="EMBL" id="CAA9213488.1"/>
    </source>
</evidence>
<feature type="compositionally biased region" description="Basic and acidic residues" evidence="1">
    <location>
        <begin position="38"/>
        <end position="57"/>
    </location>
</feature>
<feature type="region of interest" description="Disordered" evidence="1">
    <location>
        <begin position="1"/>
        <end position="201"/>
    </location>
</feature>
<feature type="compositionally biased region" description="Basic and acidic residues" evidence="1">
    <location>
        <begin position="192"/>
        <end position="201"/>
    </location>
</feature>
<dbReference type="AlphaFoldDB" id="A0A6J4H2Y2"/>
<sequence length="201" mass="20752">GPSPSAEHRRPRRHRRPGPARSGAAGGRPARVRRRAGRLGEDHPRRAARERARDGRRPGPLRRPLRGLDPDRRVVATAGGGAATACRGPSRVLSPLRLVDPVVPSGGDRRPGAGGAAGRGHREQPPLAGPVDDPAGLGAGAPGPAPGPGAGPGRRPSGARVAALAVDRGRRVRTRGHPRPRRSAPGRGTRSARVDRSAPGL</sequence>
<feature type="non-terminal residue" evidence="2">
    <location>
        <position position="201"/>
    </location>
</feature>
<evidence type="ECO:0000256" key="1">
    <source>
        <dbReference type="SAM" id="MobiDB-lite"/>
    </source>
</evidence>
<gene>
    <name evidence="2" type="ORF">AVDCRST_MAG52-223</name>
</gene>
<reference evidence="2" key="1">
    <citation type="submission" date="2020-02" db="EMBL/GenBank/DDBJ databases">
        <authorList>
            <person name="Meier V. D."/>
        </authorList>
    </citation>
    <scope>NUCLEOTIDE SEQUENCE</scope>
    <source>
        <strain evidence="2">AVDCRST_MAG52</strain>
    </source>
</reference>